<dbReference type="AlphaFoldDB" id="A0AAW2VT82"/>
<reference evidence="1" key="1">
    <citation type="submission" date="2020-06" db="EMBL/GenBank/DDBJ databases">
        <authorList>
            <person name="Li T."/>
            <person name="Hu X."/>
            <person name="Zhang T."/>
            <person name="Song X."/>
            <person name="Zhang H."/>
            <person name="Dai N."/>
            <person name="Sheng W."/>
            <person name="Hou X."/>
            <person name="Wei L."/>
        </authorList>
    </citation>
    <scope>NUCLEOTIDE SEQUENCE</scope>
    <source>
        <strain evidence="1">G02</strain>
        <tissue evidence="1">Leaf</tissue>
    </source>
</reference>
<name>A0AAW2VT82_SESRA</name>
<evidence type="ECO:0000313" key="1">
    <source>
        <dbReference type="EMBL" id="KAL0431066.1"/>
    </source>
</evidence>
<organism evidence="1">
    <name type="scientific">Sesamum radiatum</name>
    <name type="common">Black benniseed</name>
    <dbReference type="NCBI Taxonomy" id="300843"/>
    <lineage>
        <taxon>Eukaryota</taxon>
        <taxon>Viridiplantae</taxon>
        <taxon>Streptophyta</taxon>
        <taxon>Embryophyta</taxon>
        <taxon>Tracheophyta</taxon>
        <taxon>Spermatophyta</taxon>
        <taxon>Magnoliopsida</taxon>
        <taxon>eudicotyledons</taxon>
        <taxon>Gunneridae</taxon>
        <taxon>Pentapetalae</taxon>
        <taxon>asterids</taxon>
        <taxon>lamiids</taxon>
        <taxon>Lamiales</taxon>
        <taxon>Pedaliaceae</taxon>
        <taxon>Sesamum</taxon>
    </lineage>
</organism>
<gene>
    <name evidence="1" type="ORF">Sradi_0732600</name>
</gene>
<dbReference type="EMBL" id="JACGWJ010000003">
    <property type="protein sequence ID" value="KAL0431066.1"/>
    <property type="molecule type" value="Genomic_DNA"/>
</dbReference>
<accession>A0AAW2VT82</accession>
<comment type="caution">
    <text evidence="1">The sequence shown here is derived from an EMBL/GenBank/DDBJ whole genome shotgun (WGS) entry which is preliminary data.</text>
</comment>
<sequence>MKLWWQFRLRSSLWLEFLHGRYCRNLHPTLVPYNRNHSSVWHRLCHIQDVAEPFVFWTLGHGSVSFWHALAQIGEWSSWHVWLKNMIVHRRSQFTLWTVAYAIWISAGQENKIV</sequence>
<reference evidence="1" key="2">
    <citation type="journal article" date="2024" name="Plant">
        <title>Genomic evolution and insights into agronomic trait innovations of Sesamum species.</title>
        <authorList>
            <person name="Miao H."/>
            <person name="Wang L."/>
            <person name="Qu L."/>
            <person name="Liu H."/>
            <person name="Sun Y."/>
            <person name="Le M."/>
            <person name="Wang Q."/>
            <person name="Wei S."/>
            <person name="Zheng Y."/>
            <person name="Lin W."/>
            <person name="Duan Y."/>
            <person name="Cao H."/>
            <person name="Xiong S."/>
            <person name="Wang X."/>
            <person name="Wei L."/>
            <person name="Li C."/>
            <person name="Ma Q."/>
            <person name="Ju M."/>
            <person name="Zhao R."/>
            <person name="Li G."/>
            <person name="Mu C."/>
            <person name="Tian Q."/>
            <person name="Mei H."/>
            <person name="Zhang T."/>
            <person name="Gao T."/>
            <person name="Zhang H."/>
        </authorList>
    </citation>
    <scope>NUCLEOTIDE SEQUENCE</scope>
    <source>
        <strain evidence="1">G02</strain>
    </source>
</reference>
<protein>
    <submittedName>
        <fullName evidence="1">Uncharacterized protein</fullName>
    </submittedName>
</protein>
<proteinExistence type="predicted"/>